<dbReference type="GO" id="GO:0032266">
    <property type="term" value="F:phosphatidylinositol-3-phosphate binding"/>
    <property type="evidence" value="ECO:0007669"/>
    <property type="project" value="InterPro"/>
</dbReference>
<evidence type="ECO:0000259" key="11">
    <source>
        <dbReference type="PROSITE" id="PS50195"/>
    </source>
</evidence>
<dbReference type="InterPro" id="IPR036871">
    <property type="entry name" value="PX_dom_sf"/>
</dbReference>
<dbReference type="InterPro" id="IPR001683">
    <property type="entry name" value="PX_dom"/>
</dbReference>
<keyword evidence="6" id="KW-0472">Membrane</keyword>
<protein>
    <recommendedName>
        <fullName evidence="8">Endosomal/vacuolar adapter protein YPT35</fullName>
    </recommendedName>
    <alternativeName>
        <fullName evidence="9">PX domain-containing protein YPT35</fullName>
    </alternativeName>
</protein>
<dbReference type="CDD" id="cd07280">
    <property type="entry name" value="PX_YPT35"/>
    <property type="match status" value="1"/>
</dbReference>
<keyword evidence="5" id="KW-0967">Endosome</keyword>
<comment type="caution">
    <text evidence="12">The sequence shown here is derived from an EMBL/GenBank/DDBJ whole genome shotgun (WGS) entry which is preliminary data.</text>
</comment>
<feature type="region of interest" description="Disordered" evidence="10">
    <location>
        <begin position="1"/>
        <end position="26"/>
    </location>
</feature>
<evidence type="ECO:0000256" key="2">
    <source>
        <dbReference type="ARBA" id="ARBA00004177"/>
    </source>
</evidence>
<feature type="domain" description="PX" evidence="11">
    <location>
        <begin position="78"/>
        <end position="191"/>
    </location>
</feature>
<comment type="similarity">
    <text evidence="3">Belongs to the YPT35 family.</text>
</comment>
<gene>
    <name evidence="12" type="ORF">GJ744_003034</name>
</gene>
<dbReference type="SMART" id="SM00312">
    <property type="entry name" value="PX"/>
    <property type="match status" value="1"/>
</dbReference>
<evidence type="ECO:0000256" key="10">
    <source>
        <dbReference type="SAM" id="MobiDB-lite"/>
    </source>
</evidence>
<dbReference type="PANTHER" id="PTHR10555">
    <property type="entry name" value="SORTING NEXIN"/>
    <property type="match status" value="1"/>
</dbReference>
<proteinExistence type="inferred from homology"/>
<evidence type="ECO:0000256" key="9">
    <source>
        <dbReference type="ARBA" id="ARBA00033785"/>
    </source>
</evidence>
<dbReference type="Pfam" id="PF00787">
    <property type="entry name" value="PX"/>
    <property type="match status" value="1"/>
</dbReference>
<dbReference type="Gene3D" id="3.30.1520.10">
    <property type="entry name" value="Phox-like domain"/>
    <property type="match status" value="1"/>
</dbReference>
<dbReference type="EMBL" id="JAACFV010000157">
    <property type="protein sequence ID" value="KAF7503894.1"/>
    <property type="molecule type" value="Genomic_DNA"/>
</dbReference>
<dbReference type="GO" id="GO:0010008">
    <property type="term" value="C:endosome membrane"/>
    <property type="evidence" value="ECO:0007669"/>
    <property type="project" value="UniProtKB-SubCell"/>
</dbReference>
<dbReference type="GO" id="GO:0005774">
    <property type="term" value="C:vacuolar membrane"/>
    <property type="evidence" value="ECO:0007669"/>
    <property type="project" value="UniProtKB-SubCell"/>
</dbReference>
<dbReference type="Proteomes" id="UP000606974">
    <property type="component" value="Unassembled WGS sequence"/>
</dbReference>
<dbReference type="InterPro" id="IPR037917">
    <property type="entry name" value="Ypt35_PX"/>
</dbReference>
<evidence type="ECO:0000256" key="8">
    <source>
        <dbReference type="ARBA" id="ARBA00033774"/>
    </source>
</evidence>
<evidence type="ECO:0000313" key="12">
    <source>
        <dbReference type="EMBL" id="KAF7503894.1"/>
    </source>
</evidence>
<sequence>MEPVGETTPQGQDQKPRDIRISNGSAHEQSTLISPPYWQYQRSISNASVDSTFRPPPISLEDHTEAHHATSGALWAKDITIEDYVIVRGGTTGIGAYVVWNCKVQTLDGGPMIIRKRYSEFSVLREQLLAAFPVRKPALPQLPPKSMIYKFRPDFLERRRMGLSYFLNCVMLNPEFSGSPILKDFIFSHPS</sequence>
<evidence type="ECO:0000256" key="4">
    <source>
        <dbReference type="ARBA" id="ARBA00022554"/>
    </source>
</evidence>
<evidence type="ECO:0000256" key="3">
    <source>
        <dbReference type="ARBA" id="ARBA00007426"/>
    </source>
</evidence>
<evidence type="ECO:0000313" key="13">
    <source>
        <dbReference type="Proteomes" id="UP000606974"/>
    </source>
</evidence>
<reference evidence="12" key="1">
    <citation type="submission" date="2020-02" db="EMBL/GenBank/DDBJ databases">
        <authorList>
            <person name="Palmer J.M."/>
        </authorList>
    </citation>
    <scope>NUCLEOTIDE SEQUENCE</scope>
    <source>
        <strain evidence="12">EPUS1.4</strain>
        <tissue evidence="12">Thallus</tissue>
    </source>
</reference>
<comment type="function">
    <text evidence="7">Recruits the lipid transfer protein VPS13 to endosomal and vacuolar membranes.</text>
</comment>
<organism evidence="12 13">
    <name type="scientific">Endocarpon pusillum</name>
    <dbReference type="NCBI Taxonomy" id="364733"/>
    <lineage>
        <taxon>Eukaryota</taxon>
        <taxon>Fungi</taxon>
        <taxon>Dikarya</taxon>
        <taxon>Ascomycota</taxon>
        <taxon>Pezizomycotina</taxon>
        <taxon>Eurotiomycetes</taxon>
        <taxon>Chaetothyriomycetidae</taxon>
        <taxon>Verrucariales</taxon>
        <taxon>Verrucariaceae</taxon>
        <taxon>Endocarpon</taxon>
    </lineage>
</organism>
<keyword evidence="4" id="KW-0926">Vacuole</keyword>
<dbReference type="PROSITE" id="PS50195">
    <property type="entry name" value="PX"/>
    <property type="match status" value="1"/>
</dbReference>
<evidence type="ECO:0000256" key="7">
    <source>
        <dbReference type="ARBA" id="ARBA00033728"/>
    </source>
</evidence>
<dbReference type="OrthoDB" id="10254720at2759"/>
<evidence type="ECO:0000256" key="1">
    <source>
        <dbReference type="ARBA" id="ARBA00004148"/>
    </source>
</evidence>
<name>A0A8H7A9I1_9EURO</name>
<keyword evidence="13" id="KW-1185">Reference proteome</keyword>
<dbReference type="SUPFAM" id="SSF64268">
    <property type="entry name" value="PX domain"/>
    <property type="match status" value="1"/>
</dbReference>
<dbReference type="AlphaFoldDB" id="A0A8H7A9I1"/>
<comment type="subcellular location">
    <subcellularLocation>
        <location evidence="2">Endosome</location>
    </subcellularLocation>
    <subcellularLocation>
        <location evidence="1">Vacuole membrane</location>
        <topology evidence="1">Peripheral membrane protein</topology>
    </subcellularLocation>
</comment>
<evidence type="ECO:0000256" key="6">
    <source>
        <dbReference type="ARBA" id="ARBA00023136"/>
    </source>
</evidence>
<accession>A0A8H7A9I1</accession>
<dbReference type="PANTHER" id="PTHR10555:SF170">
    <property type="entry name" value="FI18122P1"/>
    <property type="match status" value="1"/>
</dbReference>
<evidence type="ECO:0000256" key="5">
    <source>
        <dbReference type="ARBA" id="ARBA00022753"/>
    </source>
</evidence>